<feature type="region of interest" description="Disordered" evidence="1">
    <location>
        <begin position="87"/>
        <end position="107"/>
    </location>
</feature>
<organism evidence="2 3">
    <name type="scientific">Protopolystoma xenopodis</name>
    <dbReference type="NCBI Taxonomy" id="117903"/>
    <lineage>
        <taxon>Eukaryota</taxon>
        <taxon>Metazoa</taxon>
        <taxon>Spiralia</taxon>
        <taxon>Lophotrochozoa</taxon>
        <taxon>Platyhelminthes</taxon>
        <taxon>Monogenea</taxon>
        <taxon>Polyopisthocotylea</taxon>
        <taxon>Polystomatidea</taxon>
        <taxon>Polystomatidae</taxon>
        <taxon>Protopolystoma</taxon>
    </lineage>
</organism>
<comment type="caution">
    <text evidence="2">The sequence shown here is derived from an EMBL/GenBank/DDBJ whole genome shotgun (WGS) entry which is preliminary data.</text>
</comment>
<reference evidence="2" key="1">
    <citation type="submission" date="2018-11" db="EMBL/GenBank/DDBJ databases">
        <authorList>
            <consortium name="Pathogen Informatics"/>
        </authorList>
    </citation>
    <scope>NUCLEOTIDE SEQUENCE</scope>
</reference>
<evidence type="ECO:0000313" key="2">
    <source>
        <dbReference type="EMBL" id="VEL17536.1"/>
    </source>
</evidence>
<gene>
    <name evidence="2" type="ORF">PXEA_LOCUS10976</name>
</gene>
<protein>
    <submittedName>
        <fullName evidence="2">Uncharacterized protein</fullName>
    </submittedName>
</protein>
<evidence type="ECO:0000313" key="3">
    <source>
        <dbReference type="Proteomes" id="UP000784294"/>
    </source>
</evidence>
<evidence type="ECO:0000256" key="1">
    <source>
        <dbReference type="SAM" id="MobiDB-lite"/>
    </source>
</evidence>
<sequence length="259" mass="27628">MRPVLSGFESRRGCDGSRHLEIVPVRPGLTSETTFFGAIASSATQLGSCPGGHRAAGSIGHSALGPLRHIRTDTHADRTPVARLLRRSGTTPQAAARRTGEPTKLPERRINYSALHSLTLSAGTRKRTGTQVRARTHTHRLESGEHTAPVCPSGRLARRLFGLSLSLALTVLVASAGESSANGVSDGFRGVAAEMSSFLDQLVNRSDGRTSLMRGVTAFLRRPASTAQTNMQTNTQTDRQTVELRAARHEAACFASSPL</sequence>
<accession>A0A448WQD9</accession>
<name>A0A448WQD9_9PLAT</name>
<proteinExistence type="predicted"/>
<keyword evidence="3" id="KW-1185">Reference proteome</keyword>
<dbReference type="Proteomes" id="UP000784294">
    <property type="component" value="Unassembled WGS sequence"/>
</dbReference>
<dbReference type="AlphaFoldDB" id="A0A448WQD9"/>
<feature type="compositionally biased region" description="Basic and acidic residues" evidence="1">
    <location>
        <begin position="98"/>
        <end position="107"/>
    </location>
</feature>
<dbReference type="EMBL" id="CAAALY010033059">
    <property type="protein sequence ID" value="VEL17536.1"/>
    <property type="molecule type" value="Genomic_DNA"/>
</dbReference>